<dbReference type="GO" id="GO:0016787">
    <property type="term" value="F:hydrolase activity"/>
    <property type="evidence" value="ECO:0007669"/>
    <property type="project" value="UniProtKB-KW"/>
</dbReference>
<dbReference type="InterPro" id="IPR017384">
    <property type="entry name" value="NADH_Ub_cplx-1_asu_su-1"/>
</dbReference>
<keyword evidence="5 7" id="KW-0647">Proteasome</keyword>
<evidence type="ECO:0000256" key="4">
    <source>
        <dbReference type="ARBA" id="ARBA00022490"/>
    </source>
</evidence>
<evidence type="ECO:0000256" key="1">
    <source>
        <dbReference type="ARBA" id="ARBA00002000"/>
    </source>
</evidence>
<dbReference type="Pfam" id="PF15879">
    <property type="entry name" value="MWFE"/>
    <property type="match status" value="1"/>
</dbReference>
<dbReference type="InterPro" id="IPR001353">
    <property type="entry name" value="Proteasome_sua/b"/>
</dbReference>
<dbReference type="GO" id="GO:0005737">
    <property type="term" value="C:cytoplasm"/>
    <property type="evidence" value="ECO:0007669"/>
    <property type="project" value="UniProtKB-SubCell"/>
</dbReference>
<keyword evidence="8" id="KW-0472">Membrane</keyword>
<keyword evidence="10" id="KW-0378">Hydrolase</keyword>
<comment type="caution">
    <text evidence="10">The sequence shown here is derived from an EMBL/GenBank/DDBJ whole genome shotgun (WGS) entry which is preliminary data.</text>
</comment>
<evidence type="ECO:0000256" key="8">
    <source>
        <dbReference type="SAM" id="Phobius"/>
    </source>
</evidence>
<gene>
    <name evidence="10" type="primary">PRE10</name>
    <name evidence="10" type="ORF">GGI25_003499</name>
</gene>
<dbReference type="EC" id="3.4.25.1" evidence="10"/>
<feature type="transmembrane region" description="Helical" evidence="8">
    <location>
        <begin position="271"/>
        <end position="293"/>
    </location>
</feature>
<dbReference type="AlphaFoldDB" id="A0A9W8KXJ8"/>
<dbReference type="Pfam" id="PF00227">
    <property type="entry name" value="Proteasome"/>
    <property type="match status" value="1"/>
</dbReference>
<keyword evidence="6" id="KW-0539">Nucleus</keyword>
<feature type="domain" description="Proteasome alpha-type subunits" evidence="9">
    <location>
        <begin position="8"/>
        <end position="30"/>
    </location>
</feature>
<dbReference type="Gene3D" id="3.60.20.10">
    <property type="entry name" value="Glutamine Phosphoribosylpyrophosphate, subunit 1, domain 1"/>
    <property type="match status" value="1"/>
</dbReference>
<dbReference type="InterPro" id="IPR000426">
    <property type="entry name" value="Proteasome_asu_N"/>
</dbReference>
<comment type="function">
    <text evidence="1">The proteasome is a multicatalytic proteinase complex which is characterized by its ability to cleave peptides with Arg, Phe, Tyr, Leu, and Glu adjacent to the leaving group at neutral or slightly basic pH. The proteasome has an ATP-dependent proteolytic activity.</text>
</comment>
<sequence>MTSIGTGYDLSVSTYSPDGRVFQVEYAQKAVDNSGTAIGLRVKGGVVLAVEKIKHSRLLVPHSNRRIMTAGKYIGVASAGWMSDTRHLVKRVRDEARSYNDVYKTKIPASIIAERLGMYVQAYTLYSSVRPFGVSTLLACMDRNGPQLYMVEPSGQYVGYRGCAVGKGKQVAKTEIEKLNFDNMSVREAVKEAARIIYTAHDDTKDKLFELELSWVCEESNGLHEHVPQDLYDEAVQYAERSLDEDEDEDNEMEDDEDFELAKMPVPFESIIPFAIISGMFTVTGLGIHYAHYKRNDGKPVRYSLDDWDRKMLLRDKQLTGTDRGQVDNVVAPKEFKVNSVWQVHHSLRNAFW</sequence>
<accession>A0A9W8KXJ8</accession>
<dbReference type="GO" id="GO:0005634">
    <property type="term" value="C:nucleus"/>
    <property type="evidence" value="ECO:0007669"/>
    <property type="project" value="UniProtKB-SubCell"/>
</dbReference>
<dbReference type="CDD" id="cd03751">
    <property type="entry name" value="proteasome_alpha_type_3"/>
    <property type="match status" value="1"/>
</dbReference>
<evidence type="ECO:0000256" key="6">
    <source>
        <dbReference type="ARBA" id="ARBA00023242"/>
    </source>
</evidence>
<reference evidence="10" key="1">
    <citation type="submission" date="2022-07" db="EMBL/GenBank/DDBJ databases">
        <title>Phylogenomic reconstructions and comparative analyses of Kickxellomycotina fungi.</title>
        <authorList>
            <person name="Reynolds N.K."/>
            <person name="Stajich J.E."/>
            <person name="Barry K."/>
            <person name="Grigoriev I.V."/>
            <person name="Crous P."/>
            <person name="Smith M.E."/>
        </authorList>
    </citation>
    <scope>NUCLEOTIDE SEQUENCE</scope>
    <source>
        <strain evidence="10">NRRL 3115</strain>
    </source>
</reference>
<keyword evidence="4" id="KW-0963">Cytoplasm</keyword>
<dbReference type="GO" id="GO:0006511">
    <property type="term" value="P:ubiquitin-dependent protein catabolic process"/>
    <property type="evidence" value="ECO:0007669"/>
    <property type="project" value="InterPro"/>
</dbReference>
<proteinExistence type="inferred from homology"/>
<dbReference type="EMBL" id="JANBTW010000038">
    <property type="protein sequence ID" value="KAJ2676747.1"/>
    <property type="molecule type" value="Genomic_DNA"/>
</dbReference>
<comment type="similarity">
    <text evidence="7">Belongs to the peptidase T1A family.</text>
</comment>
<evidence type="ECO:0000256" key="2">
    <source>
        <dbReference type="ARBA" id="ARBA00004123"/>
    </source>
</evidence>
<dbReference type="FunFam" id="3.60.20.10:FF:000007">
    <property type="entry name" value="Proteasome subunit alpha type"/>
    <property type="match status" value="1"/>
</dbReference>
<dbReference type="SMART" id="SM00948">
    <property type="entry name" value="Proteasome_A_N"/>
    <property type="match status" value="1"/>
</dbReference>
<dbReference type="Pfam" id="PF10584">
    <property type="entry name" value="Proteasome_A_N"/>
    <property type="match status" value="1"/>
</dbReference>
<dbReference type="OrthoDB" id="40134at2759"/>
<keyword evidence="8" id="KW-1133">Transmembrane helix</keyword>
<evidence type="ECO:0000259" key="9">
    <source>
        <dbReference type="PROSITE" id="PS00388"/>
    </source>
</evidence>
<dbReference type="GO" id="GO:0019773">
    <property type="term" value="C:proteasome core complex, alpha-subunit complex"/>
    <property type="evidence" value="ECO:0007669"/>
    <property type="project" value="UniProtKB-UniRule"/>
</dbReference>
<organism evidence="10 11">
    <name type="scientific">Coemansia spiralis</name>
    <dbReference type="NCBI Taxonomy" id="417178"/>
    <lineage>
        <taxon>Eukaryota</taxon>
        <taxon>Fungi</taxon>
        <taxon>Fungi incertae sedis</taxon>
        <taxon>Zoopagomycota</taxon>
        <taxon>Kickxellomycotina</taxon>
        <taxon>Kickxellomycetes</taxon>
        <taxon>Kickxellales</taxon>
        <taxon>Kickxellaceae</taxon>
        <taxon>Coemansia</taxon>
    </lineage>
</organism>
<name>A0A9W8KXJ8_9FUNG</name>
<dbReference type="SUPFAM" id="SSF56235">
    <property type="entry name" value="N-terminal nucleophile aminohydrolases (Ntn hydrolases)"/>
    <property type="match status" value="1"/>
</dbReference>
<evidence type="ECO:0000313" key="11">
    <source>
        <dbReference type="Proteomes" id="UP001151518"/>
    </source>
</evidence>
<evidence type="ECO:0000313" key="10">
    <source>
        <dbReference type="EMBL" id="KAJ2676747.1"/>
    </source>
</evidence>
<protein>
    <submittedName>
        <fullName evidence="10">Proteasome subunit alpha type-7</fullName>
        <ecNumber evidence="10">3.4.25.1</ecNumber>
    </submittedName>
</protein>
<dbReference type="InterPro" id="IPR050115">
    <property type="entry name" value="Proteasome_alpha"/>
</dbReference>
<dbReference type="PROSITE" id="PS00388">
    <property type="entry name" value="PROTEASOME_ALPHA_1"/>
    <property type="match status" value="1"/>
</dbReference>
<dbReference type="Proteomes" id="UP001151518">
    <property type="component" value="Unassembled WGS sequence"/>
</dbReference>
<evidence type="ECO:0000256" key="5">
    <source>
        <dbReference type="ARBA" id="ARBA00022942"/>
    </source>
</evidence>
<evidence type="ECO:0000256" key="3">
    <source>
        <dbReference type="ARBA" id="ARBA00004496"/>
    </source>
</evidence>
<dbReference type="InterPro" id="IPR023332">
    <property type="entry name" value="Proteasome_alpha-type"/>
</dbReference>
<dbReference type="InterPro" id="IPR029055">
    <property type="entry name" value="Ntn_hydrolases_N"/>
</dbReference>
<dbReference type="PANTHER" id="PTHR11599">
    <property type="entry name" value="PROTEASOME SUBUNIT ALPHA/BETA"/>
    <property type="match status" value="1"/>
</dbReference>
<dbReference type="PROSITE" id="PS51475">
    <property type="entry name" value="PROTEASOME_ALPHA_2"/>
    <property type="match status" value="1"/>
</dbReference>
<keyword evidence="8" id="KW-0812">Transmembrane</keyword>
<comment type="subcellular location">
    <subcellularLocation>
        <location evidence="3">Cytoplasm</location>
    </subcellularLocation>
    <subcellularLocation>
        <location evidence="2">Nucleus</location>
    </subcellularLocation>
</comment>
<evidence type="ECO:0000256" key="7">
    <source>
        <dbReference type="PROSITE-ProRule" id="PRU00808"/>
    </source>
</evidence>